<dbReference type="GO" id="GO:0016746">
    <property type="term" value="F:acyltransferase activity"/>
    <property type="evidence" value="ECO:0007669"/>
    <property type="project" value="UniProtKB-KW"/>
</dbReference>
<dbReference type="PANTHER" id="PTHR43451:SF1">
    <property type="entry name" value="ACETYLTRANSFERASE"/>
    <property type="match status" value="1"/>
</dbReference>
<dbReference type="InterPro" id="IPR000182">
    <property type="entry name" value="GNAT_dom"/>
</dbReference>
<feature type="domain" description="N-acetyltransferase" evidence="1">
    <location>
        <begin position="4"/>
        <end position="157"/>
    </location>
</feature>
<organism evidence="2 3">
    <name type="scientific">Sphingobacterium kitahiroshimense</name>
    <dbReference type="NCBI Taxonomy" id="470446"/>
    <lineage>
        <taxon>Bacteria</taxon>
        <taxon>Pseudomonadati</taxon>
        <taxon>Bacteroidota</taxon>
        <taxon>Sphingobacteriia</taxon>
        <taxon>Sphingobacteriales</taxon>
        <taxon>Sphingobacteriaceae</taxon>
        <taxon>Sphingobacterium</taxon>
    </lineage>
</organism>
<dbReference type="PROSITE" id="PS51186">
    <property type="entry name" value="GNAT"/>
    <property type="match status" value="1"/>
</dbReference>
<dbReference type="Gene3D" id="3.40.630.30">
    <property type="match status" value="1"/>
</dbReference>
<reference evidence="2 3" key="1">
    <citation type="submission" date="2024-04" db="EMBL/GenBank/DDBJ databases">
        <title>WGS of bacteria from Torrens River.</title>
        <authorList>
            <person name="Wyrsch E.R."/>
            <person name="Drigo B."/>
        </authorList>
    </citation>
    <scope>NUCLEOTIDE SEQUENCE [LARGE SCALE GENOMIC DNA]</scope>
    <source>
        <strain evidence="2 3">TWI391</strain>
    </source>
</reference>
<protein>
    <submittedName>
        <fullName evidence="2">GNAT family N-acetyltransferase</fullName>
        <ecNumber evidence="2">2.3.1.-</ecNumber>
    </submittedName>
</protein>
<evidence type="ECO:0000259" key="1">
    <source>
        <dbReference type="PROSITE" id="PS51186"/>
    </source>
</evidence>
<proteinExistence type="predicted"/>
<dbReference type="EC" id="2.3.1.-" evidence="2"/>
<dbReference type="EMBL" id="JBDJNQ010000008">
    <property type="protein sequence ID" value="MEN5378801.1"/>
    <property type="molecule type" value="Genomic_DNA"/>
</dbReference>
<comment type="caution">
    <text evidence="2">The sequence shown here is derived from an EMBL/GenBank/DDBJ whole genome shotgun (WGS) entry which is preliminary data.</text>
</comment>
<dbReference type="InterPro" id="IPR052564">
    <property type="entry name" value="N-acetyltrans/Recomb-assoc"/>
</dbReference>
<dbReference type="RefSeq" id="WP_346581705.1">
    <property type="nucleotide sequence ID" value="NZ_JBDJNQ010000008.1"/>
</dbReference>
<dbReference type="InterPro" id="IPR016181">
    <property type="entry name" value="Acyl_CoA_acyltransferase"/>
</dbReference>
<dbReference type="SUPFAM" id="SSF55729">
    <property type="entry name" value="Acyl-CoA N-acyltransferases (Nat)"/>
    <property type="match status" value="1"/>
</dbReference>
<dbReference type="Proteomes" id="UP001409291">
    <property type="component" value="Unassembled WGS sequence"/>
</dbReference>
<evidence type="ECO:0000313" key="3">
    <source>
        <dbReference type="Proteomes" id="UP001409291"/>
    </source>
</evidence>
<keyword evidence="2" id="KW-0808">Transferase</keyword>
<dbReference type="Pfam" id="PF13673">
    <property type="entry name" value="Acetyltransf_10"/>
    <property type="match status" value="1"/>
</dbReference>
<dbReference type="CDD" id="cd04301">
    <property type="entry name" value="NAT_SF"/>
    <property type="match status" value="1"/>
</dbReference>
<accession>A0ABV0BVI8</accession>
<dbReference type="PANTHER" id="PTHR43451">
    <property type="entry name" value="ACETYLTRANSFERASE (GNAT) FAMILY PROTEIN"/>
    <property type="match status" value="1"/>
</dbReference>
<name>A0ABV0BVI8_9SPHI</name>
<keyword evidence="2" id="KW-0012">Acyltransferase</keyword>
<keyword evidence="3" id="KW-1185">Reference proteome</keyword>
<evidence type="ECO:0000313" key="2">
    <source>
        <dbReference type="EMBL" id="MEN5378801.1"/>
    </source>
</evidence>
<sequence>MEKITFRFGTLHDIVSLQELFVGTIKSICIQDYSAEQVAVWSSGSENMQRWNRVLTEQYVLIAVLNNSIVGFCTLAEGRYIDLFFVHKDYQGQKIASQLYQYIEAEARRQNTDRLTADVSKTAKPFFIKMGFTTVKEQEVILKDVAFINYKMVKAITPNQNSACFGL</sequence>
<gene>
    <name evidence="2" type="ORF">ABE541_16175</name>
</gene>